<organism evidence="1 2">
    <name type="scientific">Polytolypa hystricis (strain UAMH7299)</name>
    <dbReference type="NCBI Taxonomy" id="1447883"/>
    <lineage>
        <taxon>Eukaryota</taxon>
        <taxon>Fungi</taxon>
        <taxon>Dikarya</taxon>
        <taxon>Ascomycota</taxon>
        <taxon>Pezizomycotina</taxon>
        <taxon>Eurotiomycetes</taxon>
        <taxon>Eurotiomycetidae</taxon>
        <taxon>Onygenales</taxon>
        <taxon>Onygenales incertae sedis</taxon>
        <taxon>Polytolypa</taxon>
    </lineage>
</organism>
<evidence type="ECO:0000313" key="1">
    <source>
        <dbReference type="EMBL" id="PGH19250.1"/>
    </source>
</evidence>
<name>A0A2B7YDI3_POLH7</name>
<evidence type="ECO:0000313" key="2">
    <source>
        <dbReference type="Proteomes" id="UP000224634"/>
    </source>
</evidence>
<accession>A0A2B7YDI3</accession>
<dbReference type="AlphaFoldDB" id="A0A2B7YDI3"/>
<keyword evidence="2" id="KW-1185">Reference proteome</keyword>
<comment type="caution">
    <text evidence="1">The sequence shown here is derived from an EMBL/GenBank/DDBJ whole genome shotgun (WGS) entry which is preliminary data.</text>
</comment>
<gene>
    <name evidence="1" type="ORF">AJ80_04115</name>
</gene>
<dbReference type="Proteomes" id="UP000224634">
    <property type="component" value="Unassembled WGS sequence"/>
</dbReference>
<reference evidence="1 2" key="1">
    <citation type="submission" date="2017-10" db="EMBL/GenBank/DDBJ databases">
        <title>Comparative genomics in systemic dimorphic fungi from Ajellomycetaceae.</title>
        <authorList>
            <person name="Munoz J.F."/>
            <person name="Mcewen J.G."/>
            <person name="Clay O.K."/>
            <person name="Cuomo C.A."/>
        </authorList>
    </citation>
    <scope>NUCLEOTIDE SEQUENCE [LARGE SCALE GENOMIC DNA]</scope>
    <source>
        <strain evidence="1 2">UAMH7299</strain>
    </source>
</reference>
<dbReference type="EMBL" id="PDNA01000050">
    <property type="protein sequence ID" value="PGH19250.1"/>
    <property type="molecule type" value="Genomic_DNA"/>
</dbReference>
<proteinExistence type="predicted"/>
<protein>
    <submittedName>
        <fullName evidence="1">Uncharacterized protein</fullName>
    </submittedName>
</protein>
<sequence>MALIYLREKLKNEGEMEAFIDFPETALGILSDSTCKLHSQITEFTSTLAKAYTMKHGKYMVPYQFETIAWKNASTVAHHGFGYLLDTCYLPRTWVWR</sequence>